<proteinExistence type="predicted"/>
<reference evidence="2" key="1">
    <citation type="submission" date="2023-06" db="EMBL/GenBank/DDBJ databases">
        <title>Reference genome for the Northern bat (Eptesicus nilssonii), a most northern bat species.</title>
        <authorList>
            <person name="Laine V.N."/>
            <person name="Pulliainen A.T."/>
            <person name="Lilley T.M."/>
        </authorList>
    </citation>
    <scope>NUCLEOTIDE SEQUENCE</scope>
    <source>
        <strain evidence="2">BLF_Eptnil</strain>
        <tissue evidence="2">Kidney</tissue>
    </source>
</reference>
<protein>
    <submittedName>
        <fullName evidence="2">Uncharacterized protein</fullName>
    </submittedName>
</protein>
<feature type="compositionally biased region" description="Basic residues" evidence="1">
    <location>
        <begin position="129"/>
        <end position="140"/>
    </location>
</feature>
<dbReference type="Proteomes" id="UP001177744">
    <property type="component" value="Unassembled WGS sequence"/>
</dbReference>
<name>A0AA40HN10_CNENI</name>
<feature type="non-terminal residue" evidence="2">
    <location>
        <position position="623"/>
    </location>
</feature>
<organism evidence="2 3">
    <name type="scientific">Cnephaeus nilssonii</name>
    <name type="common">Northern bat</name>
    <name type="synonym">Eptesicus nilssonii</name>
    <dbReference type="NCBI Taxonomy" id="3371016"/>
    <lineage>
        <taxon>Eukaryota</taxon>
        <taxon>Metazoa</taxon>
        <taxon>Chordata</taxon>
        <taxon>Craniata</taxon>
        <taxon>Vertebrata</taxon>
        <taxon>Euteleostomi</taxon>
        <taxon>Mammalia</taxon>
        <taxon>Eutheria</taxon>
        <taxon>Laurasiatheria</taxon>
        <taxon>Chiroptera</taxon>
        <taxon>Yangochiroptera</taxon>
        <taxon>Vespertilionidae</taxon>
        <taxon>Cnephaeus</taxon>
    </lineage>
</organism>
<comment type="caution">
    <text evidence="2">The sequence shown here is derived from an EMBL/GenBank/DDBJ whole genome shotgun (WGS) entry which is preliminary data.</text>
</comment>
<accession>A0AA40HN10</accession>
<feature type="compositionally biased region" description="Low complexity" evidence="1">
    <location>
        <begin position="303"/>
        <end position="313"/>
    </location>
</feature>
<evidence type="ECO:0000256" key="1">
    <source>
        <dbReference type="SAM" id="MobiDB-lite"/>
    </source>
</evidence>
<evidence type="ECO:0000313" key="3">
    <source>
        <dbReference type="Proteomes" id="UP001177744"/>
    </source>
</evidence>
<feature type="region of interest" description="Disordered" evidence="1">
    <location>
        <begin position="99"/>
        <end position="143"/>
    </location>
</feature>
<sequence>MADPSRSRRLGWRIRERDFFSKESPAAEAGAPGAEDHVTAASESVPGPGAETHRHEALVTPHPELFPGAAGEQGKHQLTENPSVSKTILNNLDAIGSRNGTADLAPTKQHSVSPKWDMGPTTTPERHPTKSKPTLRRPHGTKCGPQLSPAWKQWLRVPVRDPSADILLAVWDLPALLASREPGFLLSVFPLWERTDHQGAAPALSVCSLVTKSYVGAHQNVSGFAAILDGTAHGVRDRAPQSEVTPGDDSIFDGRRLSTEDKMTGVSQSQGRGWPLRAGSVCGLAECLLRCHGDEASIPPWPRRASGQRAQSGQQGGTVAPFSGRGPSKVGELGAWCTSGQAPSSTVKSESVPSKSLRRCGGFRKALRLSRQAARSPALAFDRGGPVRLAVRRCPRPSESLRRCGGFRKALRRSRQAARSPALAFDRGGPVRLAVRRRPRPSESLRRCGGFRKALRRSRQAARSPALAFDRGGPVRLAVRRRPRPSESLRRCGGFRKALRRSRQAARSPALAFDRGGPVRLAVRRRPRPSESLRRCGGFRKALRRSRQAARSPALAFDRGGPVRLAAPQAFRKPPAAMVQTLSSRRQRRRELSVLLAQSATPATLSPAPCASCWPNRGRSGVM</sequence>
<evidence type="ECO:0000313" key="2">
    <source>
        <dbReference type="EMBL" id="KAK1334248.1"/>
    </source>
</evidence>
<feature type="region of interest" description="Disordered" evidence="1">
    <location>
        <begin position="302"/>
        <end position="325"/>
    </location>
</feature>
<keyword evidence="3" id="KW-1185">Reference proteome</keyword>
<gene>
    <name evidence="2" type="ORF">QTO34_005250</name>
</gene>
<dbReference type="EMBL" id="JAULJE010000015">
    <property type="protein sequence ID" value="KAK1334248.1"/>
    <property type="molecule type" value="Genomic_DNA"/>
</dbReference>
<feature type="region of interest" description="Disordered" evidence="1">
    <location>
        <begin position="17"/>
        <end position="55"/>
    </location>
</feature>
<dbReference type="AlphaFoldDB" id="A0AA40HN10"/>